<dbReference type="RefSeq" id="WP_374424191.1">
    <property type="nucleotide sequence ID" value="NZ_JBHRXJ010000008.1"/>
</dbReference>
<keyword evidence="4 5" id="KW-0472">Membrane</keyword>
<reference evidence="8" key="1">
    <citation type="journal article" date="2019" name="Int. J. Syst. Evol. Microbiol.">
        <title>The Global Catalogue of Microorganisms (GCM) 10K type strain sequencing project: providing services to taxonomists for standard genome sequencing and annotation.</title>
        <authorList>
            <consortium name="The Broad Institute Genomics Platform"/>
            <consortium name="The Broad Institute Genome Sequencing Center for Infectious Disease"/>
            <person name="Wu L."/>
            <person name="Ma J."/>
        </authorList>
    </citation>
    <scope>NUCLEOTIDE SEQUENCE [LARGE SCALE GENOMIC DNA]</scope>
    <source>
        <strain evidence="8">KCTC 42899</strain>
    </source>
</reference>
<evidence type="ECO:0000313" key="8">
    <source>
        <dbReference type="Proteomes" id="UP001595721"/>
    </source>
</evidence>
<dbReference type="Proteomes" id="UP001595721">
    <property type="component" value="Unassembled WGS sequence"/>
</dbReference>
<feature type="transmembrane region" description="Helical" evidence="5">
    <location>
        <begin position="125"/>
        <end position="150"/>
    </location>
</feature>
<feature type="transmembrane region" description="Helical" evidence="5">
    <location>
        <begin position="162"/>
        <end position="184"/>
    </location>
</feature>
<feature type="transmembrane region" description="Helical" evidence="5">
    <location>
        <begin position="35"/>
        <end position="56"/>
    </location>
</feature>
<feature type="domain" description="Yip1" evidence="6">
    <location>
        <begin position="14"/>
        <end position="180"/>
    </location>
</feature>
<sequence length="195" mass="20637">MRLGELGDLMVLTLRDSDAAMRALRGLDLPMSARWMALLLAVVLSRFLGVLVTVMFPTTLEGPLITLLTNPVIMTVIELAATVLTAFLVVQIGRAFGGTGNFADAILVIAWIQLILVGVQAGQLLLMAVLPTSAALLGLIAGILSIYLTVTLTRALHGFRSAFLVALAYFGVSILVGAVLLQLAPGMFILPEVPQ</sequence>
<evidence type="ECO:0000256" key="3">
    <source>
        <dbReference type="ARBA" id="ARBA00022989"/>
    </source>
</evidence>
<keyword evidence="2 5" id="KW-0812">Transmembrane</keyword>
<organism evidence="7 8">
    <name type="scientific">Paracoccus mangrovi</name>
    <dbReference type="NCBI Taxonomy" id="1715645"/>
    <lineage>
        <taxon>Bacteria</taxon>
        <taxon>Pseudomonadati</taxon>
        <taxon>Pseudomonadota</taxon>
        <taxon>Alphaproteobacteria</taxon>
        <taxon>Rhodobacterales</taxon>
        <taxon>Paracoccaceae</taxon>
        <taxon>Paracoccus</taxon>
    </lineage>
</organism>
<comment type="subcellular location">
    <subcellularLocation>
        <location evidence="1">Membrane</location>
        <topology evidence="1">Multi-pass membrane protein</topology>
    </subcellularLocation>
</comment>
<feature type="transmembrane region" description="Helical" evidence="5">
    <location>
        <begin position="68"/>
        <end position="90"/>
    </location>
</feature>
<evidence type="ECO:0000256" key="5">
    <source>
        <dbReference type="SAM" id="Phobius"/>
    </source>
</evidence>
<evidence type="ECO:0000259" key="6">
    <source>
        <dbReference type="Pfam" id="PF04893"/>
    </source>
</evidence>
<evidence type="ECO:0000313" key="7">
    <source>
        <dbReference type="EMBL" id="MFC3528859.1"/>
    </source>
</evidence>
<comment type="caution">
    <text evidence="7">The sequence shown here is derived from an EMBL/GenBank/DDBJ whole genome shotgun (WGS) entry which is preliminary data.</text>
</comment>
<name>A0ABV7R3U1_9RHOB</name>
<evidence type="ECO:0000256" key="4">
    <source>
        <dbReference type="ARBA" id="ARBA00023136"/>
    </source>
</evidence>
<keyword evidence="3 5" id="KW-1133">Transmembrane helix</keyword>
<dbReference type="EMBL" id="JBHRXJ010000008">
    <property type="protein sequence ID" value="MFC3528859.1"/>
    <property type="molecule type" value="Genomic_DNA"/>
</dbReference>
<evidence type="ECO:0000256" key="1">
    <source>
        <dbReference type="ARBA" id="ARBA00004141"/>
    </source>
</evidence>
<dbReference type="InterPro" id="IPR006977">
    <property type="entry name" value="Yip1_dom"/>
</dbReference>
<proteinExistence type="predicted"/>
<gene>
    <name evidence="7" type="ORF">ACFOMH_11800</name>
</gene>
<evidence type="ECO:0000256" key="2">
    <source>
        <dbReference type="ARBA" id="ARBA00022692"/>
    </source>
</evidence>
<dbReference type="Pfam" id="PF04893">
    <property type="entry name" value="Yip1"/>
    <property type="match status" value="1"/>
</dbReference>
<accession>A0ABV7R3U1</accession>
<keyword evidence="8" id="KW-1185">Reference proteome</keyword>
<protein>
    <submittedName>
        <fullName evidence="7">Yip1 family protein</fullName>
    </submittedName>
</protein>
<feature type="transmembrane region" description="Helical" evidence="5">
    <location>
        <begin position="102"/>
        <end position="119"/>
    </location>
</feature>